<organism evidence="1 2">
    <name type="scientific">Floridaenema aerugineum BLCC-F46</name>
    <dbReference type="NCBI Taxonomy" id="3153654"/>
    <lineage>
        <taxon>Bacteria</taxon>
        <taxon>Bacillati</taxon>
        <taxon>Cyanobacteriota</taxon>
        <taxon>Cyanophyceae</taxon>
        <taxon>Oscillatoriophycideae</taxon>
        <taxon>Aerosakkonematales</taxon>
        <taxon>Aerosakkonemataceae</taxon>
        <taxon>Floridanema</taxon>
        <taxon>Floridanema aerugineum</taxon>
    </lineage>
</organism>
<dbReference type="RefSeq" id="WP_413273870.1">
    <property type="nucleotide sequence ID" value="NZ_JBHFNQ010000211.1"/>
</dbReference>
<reference evidence="1 2" key="1">
    <citation type="submission" date="2024-09" db="EMBL/GenBank/DDBJ databases">
        <title>Floridaenema gen nov. (Aerosakkonemataceae, Aerosakkonematales ord. nov., Cyanobacteria) from benthic tropical and subtropical fresh waters, with the description of four new species.</title>
        <authorList>
            <person name="Moretto J.A."/>
            <person name="Berthold D.E."/>
            <person name="Lefler F.W."/>
            <person name="Huang I.-S."/>
            <person name="Laughinghouse H. IV."/>
        </authorList>
    </citation>
    <scope>NUCLEOTIDE SEQUENCE [LARGE SCALE GENOMIC DNA]</scope>
    <source>
        <strain evidence="1 2">BLCC-F46</strain>
    </source>
</reference>
<evidence type="ECO:0000313" key="2">
    <source>
        <dbReference type="Proteomes" id="UP001576774"/>
    </source>
</evidence>
<dbReference type="EMBL" id="JBHFNQ010000211">
    <property type="protein sequence ID" value="MFB2880876.1"/>
    <property type="molecule type" value="Genomic_DNA"/>
</dbReference>
<proteinExistence type="predicted"/>
<gene>
    <name evidence="1" type="ORF">ACE1CC_28845</name>
</gene>
<keyword evidence="2" id="KW-1185">Reference proteome</keyword>
<accession>A0ABV4XDK3</accession>
<evidence type="ECO:0000313" key="1">
    <source>
        <dbReference type="EMBL" id="MFB2880876.1"/>
    </source>
</evidence>
<protein>
    <submittedName>
        <fullName evidence="1">Uncharacterized protein</fullName>
    </submittedName>
</protein>
<sequence>MTDARGAYGIQITVGTTTKYLAFRAPKELYDGIAAAAGLDKLDTPQKLGKAIFAPAATYCNRIGISYEKAGKKRTGSIWVAPEKFEDVLDNPPATYRTYAVTKAFQPLDTTRH</sequence>
<comment type="caution">
    <text evidence="1">The sequence shown here is derived from an EMBL/GenBank/DDBJ whole genome shotgun (WGS) entry which is preliminary data.</text>
</comment>
<dbReference type="Proteomes" id="UP001576774">
    <property type="component" value="Unassembled WGS sequence"/>
</dbReference>
<name>A0ABV4XDK3_9CYAN</name>